<sequence length="596" mass="68078">MSLSFVTPEVAEKVQFYLDHEKNVHYLNEINELIKEKNCKELTSRMTGKLTFGTAGIRARMEGGLSRLNDLTIIQITNGFAKYINKTLPKEKWSIVIGYDGRHNSARWSKLVANVFIKHSIKVYMFSAVTPTPVVSYAVIKLQTGAGLMMTASHNPKTDNGYKAYWSNGAQIIGPHDIEICKEAEADPIPKKEYWDISGLEENQLYDSADSVIDSYFKDEECLVFHKEENKLCPIKFTYSAFHGVGRDYCIRMFDVFGFKKDNIIQVKEQCDPNPDFPTVPFPNPEEGERVLKLCIETADANNSSVILANDPDADRIQMSEKQLDGSWYVFTGNEMGAIITWWIWMNYKKRYPNEDYSKVYMLNSAVSSQIARTMANMEGFKQDVTLTGFKWMGNYAEELKEKGYKVILSWEESIGYMPGHTLDKDGVSSAGIFAEIASYLQRENKKLRDKLYEIYNEYGFHLVKSTYWVVPDPSITKELFGNLRKNMKFPETIGGVKVKYVRDLTIGYDTEQPGNKPKLPISTSSEMITFTLENSNVITLRASGTEPKIKYYIEMITEPGKTINDLVDVKKEFEKLESNVVNELLQPTKYGLLPR</sequence>
<dbReference type="GO" id="GO:0006166">
    <property type="term" value="P:purine ribonucleoside salvage"/>
    <property type="evidence" value="ECO:0007669"/>
    <property type="project" value="TreeGrafter"/>
</dbReference>
<dbReference type="InterPro" id="IPR036900">
    <property type="entry name" value="A-D-PHexomutase_C_sf"/>
</dbReference>
<dbReference type="Pfam" id="PF02879">
    <property type="entry name" value="PGM_PMM_II"/>
    <property type="match status" value="1"/>
</dbReference>
<feature type="domain" description="Alpha-D-phosphohexomutase alpha/beta/alpha" evidence="9">
    <location>
        <begin position="227"/>
        <end position="320"/>
    </location>
</feature>
<proteinExistence type="inferred from homology"/>
<dbReference type="PANTHER" id="PTHR45745">
    <property type="entry name" value="PHOSPHOMANNOMUTASE 45A"/>
    <property type="match status" value="1"/>
</dbReference>
<dbReference type="SUPFAM" id="SSF53738">
    <property type="entry name" value="Phosphoglucomutase, first 3 domains"/>
    <property type="match status" value="3"/>
</dbReference>
<dbReference type="PROSITE" id="PS00710">
    <property type="entry name" value="PGM_PMM"/>
    <property type="match status" value="1"/>
</dbReference>
<dbReference type="GO" id="GO:0008973">
    <property type="term" value="F:phosphopentomutase activity"/>
    <property type="evidence" value="ECO:0007669"/>
    <property type="project" value="TreeGrafter"/>
</dbReference>
<dbReference type="SUPFAM" id="SSF55957">
    <property type="entry name" value="Phosphoglucomutase, C-terminal domain"/>
    <property type="match status" value="1"/>
</dbReference>
<dbReference type="OMA" id="GYCVDPE"/>
<protein>
    <submittedName>
        <fullName evidence="11 13">Phosphoglucomutase-2</fullName>
    </submittedName>
</protein>
<keyword evidence="5 7" id="KW-0460">Magnesium</keyword>
<evidence type="ECO:0000313" key="12">
    <source>
        <dbReference type="Proteomes" id="UP000035682"/>
    </source>
</evidence>
<dbReference type="WormBase" id="SRAE_X000227000">
    <property type="protein sequence ID" value="SRP10111"/>
    <property type="gene ID" value="WBGene00267852"/>
</dbReference>
<dbReference type="Proteomes" id="UP000035682">
    <property type="component" value="Unplaced"/>
</dbReference>
<dbReference type="Pfam" id="PF02880">
    <property type="entry name" value="PGM_PMM_III"/>
    <property type="match status" value="1"/>
</dbReference>
<evidence type="ECO:0000256" key="2">
    <source>
        <dbReference type="ARBA" id="ARBA00010231"/>
    </source>
</evidence>
<evidence type="ECO:0000259" key="8">
    <source>
        <dbReference type="Pfam" id="PF02878"/>
    </source>
</evidence>
<keyword evidence="3" id="KW-0597">Phosphoprotein</keyword>
<dbReference type="GO" id="GO:0005975">
    <property type="term" value="P:carbohydrate metabolic process"/>
    <property type="evidence" value="ECO:0007669"/>
    <property type="project" value="InterPro"/>
</dbReference>
<accession>A0A090MQT2</accession>
<organism evidence="11">
    <name type="scientific">Strongyloides ratti</name>
    <name type="common">Parasitic roundworm</name>
    <dbReference type="NCBI Taxonomy" id="34506"/>
    <lineage>
        <taxon>Eukaryota</taxon>
        <taxon>Metazoa</taxon>
        <taxon>Ecdysozoa</taxon>
        <taxon>Nematoda</taxon>
        <taxon>Chromadorea</taxon>
        <taxon>Rhabditida</taxon>
        <taxon>Tylenchina</taxon>
        <taxon>Panagrolaimomorpha</taxon>
        <taxon>Strongyloidoidea</taxon>
        <taxon>Strongyloididae</taxon>
        <taxon>Strongyloides</taxon>
    </lineage>
</organism>
<evidence type="ECO:0000256" key="5">
    <source>
        <dbReference type="ARBA" id="ARBA00022842"/>
    </source>
</evidence>
<dbReference type="Pfam" id="PF02878">
    <property type="entry name" value="PGM_PMM_I"/>
    <property type="match status" value="1"/>
</dbReference>
<dbReference type="GeneID" id="36385346"/>
<dbReference type="InterPro" id="IPR005846">
    <property type="entry name" value="A-D-PHexomutase_a/b/a-III"/>
</dbReference>
<keyword evidence="4 7" id="KW-0479">Metal-binding</keyword>
<feature type="domain" description="Alpha-D-phosphohexomutase alpha/beta/alpha" evidence="10">
    <location>
        <begin position="335"/>
        <end position="458"/>
    </location>
</feature>
<gene>
    <name evidence="11 13 14" type="ORF">SRAE_X000227000</name>
</gene>
<evidence type="ECO:0000259" key="9">
    <source>
        <dbReference type="Pfam" id="PF02879"/>
    </source>
</evidence>
<dbReference type="InterPro" id="IPR016066">
    <property type="entry name" value="A-D-PHexomutase_CS"/>
</dbReference>
<evidence type="ECO:0000256" key="6">
    <source>
        <dbReference type="ARBA" id="ARBA00023235"/>
    </source>
</evidence>
<comment type="similarity">
    <text evidence="2 7">Belongs to the phosphohexose mutase family.</text>
</comment>
<name>A0A090MQT2_STRRB</name>
<dbReference type="OrthoDB" id="8300170at2759"/>
<evidence type="ECO:0000256" key="1">
    <source>
        <dbReference type="ARBA" id="ARBA00001946"/>
    </source>
</evidence>
<feature type="domain" description="Alpha-D-phosphohexomutase alpha/beta/alpha" evidence="8">
    <location>
        <begin position="50"/>
        <end position="186"/>
    </location>
</feature>
<evidence type="ECO:0000256" key="7">
    <source>
        <dbReference type="RuleBase" id="RU004326"/>
    </source>
</evidence>
<evidence type="ECO:0000313" key="11">
    <source>
        <dbReference type="EMBL" id="CEF60533.1"/>
    </source>
</evidence>
<dbReference type="GO" id="GO:0005634">
    <property type="term" value="C:nucleus"/>
    <property type="evidence" value="ECO:0007669"/>
    <property type="project" value="TreeGrafter"/>
</dbReference>
<dbReference type="AlphaFoldDB" id="A0A090MQT2"/>
<dbReference type="CTD" id="36385346"/>
<dbReference type="RefSeq" id="XP_024499742.1">
    <property type="nucleotide sequence ID" value="XM_024645461.1"/>
</dbReference>
<dbReference type="EMBL" id="LN609399">
    <property type="protein sequence ID" value="CEF60533.1"/>
    <property type="molecule type" value="Genomic_DNA"/>
</dbReference>
<comment type="cofactor">
    <cofactor evidence="1">
        <name>Mg(2+)</name>
        <dbReference type="ChEBI" id="CHEBI:18420"/>
    </cofactor>
</comment>
<keyword evidence="6" id="KW-0413">Isomerase</keyword>
<evidence type="ECO:0000259" key="10">
    <source>
        <dbReference type="Pfam" id="PF02880"/>
    </source>
</evidence>
<dbReference type="Gene3D" id="3.40.120.10">
    <property type="entry name" value="Alpha-D-Glucose-1,6-Bisphosphate, subunit A, domain 3"/>
    <property type="match status" value="3"/>
</dbReference>
<dbReference type="PANTHER" id="PTHR45745:SF1">
    <property type="entry name" value="PHOSPHOGLUCOMUTASE 2B-RELATED"/>
    <property type="match status" value="1"/>
</dbReference>
<dbReference type="GO" id="GO:0000287">
    <property type="term" value="F:magnesium ion binding"/>
    <property type="evidence" value="ECO:0007669"/>
    <property type="project" value="InterPro"/>
</dbReference>
<evidence type="ECO:0000313" key="13">
    <source>
        <dbReference type="WBParaSite" id="SRAE_X000227000.1"/>
    </source>
</evidence>
<reference evidence="12" key="2">
    <citation type="submission" date="2014-09" db="EMBL/GenBank/DDBJ databases">
        <authorList>
            <person name="Martin A.A."/>
        </authorList>
    </citation>
    <scope>NUCLEOTIDE SEQUENCE</scope>
    <source>
        <strain evidence="12">ED321</strain>
    </source>
</reference>
<dbReference type="InterPro" id="IPR005844">
    <property type="entry name" value="A-D-PHexomutase_a/b/a-I"/>
</dbReference>
<dbReference type="Gene3D" id="3.30.310.50">
    <property type="entry name" value="Alpha-D-phosphohexomutase, C-terminal domain"/>
    <property type="match status" value="1"/>
</dbReference>
<evidence type="ECO:0000256" key="3">
    <source>
        <dbReference type="ARBA" id="ARBA00022553"/>
    </source>
</evidence>
<reference evidence="13" key="3">
    <citation type="submission" date="2020-12" db="UniProtKB">
        <authorList>
            <consortium name="WormBaseParasite"/>
        </authorList>
    </citation>
    <scope>IDENTIFICATION</scope>
</reference>
<evidence type="ECO:0000313" key="14">
    <source>
        <dbReference type="WormBase" id="SRAE_X000227000"/>
    </source>
</evidence>
<keyword evidence="12" id="KW-1185">Reference proteome</keyword>
<dbReference type="CDD" id="cd05799">
    <property type="entry name" value="PGM2"/>
    <property type="match status" value="1"/>
</dbReference>
<evidence type="ECO:0000256" key="4">
    <source>
        <dbReference type="ARBA" id="ARBA00022723"/>
    </source>
</evidence>
<dbReference type="InterPro" id="IPR005845">
    <property type="entry name" value="A-D-PHexomutase_a/b/a-II"/>
</dbReference>
<dbReference type="WBParaSite" id="SRAE_X000227000.1">
    <property type="protein sequence ID" value="SRAE_X000227000.1"/>
    <property type="gene ID" value="WBGene00267852"/>
</dbReference>
<dbReference type="InterPro" id="IPR016055">
    <property type="entry name" value="A-D-PHexomutase_a/b/a-I/II/III"/>
</dbReference>
<reference evidence="11" key="1">
    <citation type="submission" date="2014-09" db="EMBL/GenBank/DDBJ databases">
        <authorList>
            <person name="Aslett A.Martin."/>
        </authorList>
    </citation>
    <scope>NUCLEOTIDE SEQUENCE</scope>
    <source>
        <strain evidence="11">ED321 Heterogonic</strain>
    </source>
</reference>